<evidence type="ECO:0000313" key="6">
    <source>
        <dbReference type="Proteomes" id="UP000288028"/>
    </source>
</evidence>
<dbReference type="AlphaFoldDB" id="A0A430AQ17"/>
<dbReference type="InterPro" id="IPR005320">
    <property type="entry name" value="Peptidase_S51"/>
</dbReference>
<evidence type="ECO:0000256" key="3">
    <source>
        <dbReference type="ARBA" id="ARBA00022801"/>
    </source>
</evidence>
<evidence type="ECO:0008006" key="7">
    <source>
        <dbReference type="Google" id="ProtNLM"/>
    </source>
</evidence>
<sequence length="219" mass="24779">MSIRYYFSWFDEGIPNNIATRLKKDVIEKKSLVLISGNPEEEVFESDLIVKKWFSEIGILFDEYHILNNKVTKKDMQNILTEASIIFLCGGYPKIQNEFLVENDLGNTIKSCNSIIIGASAGSMNMSFKWLSSKNTDQVVENTSVVKGIGLDDFYFCTKANQSITDKKLIDELNQNLHDTQTFIAIGESAIRIEDKEIGGYGEIYSLLNQNITKMSPSF</sequence>
<dbReference type="Proteomes" id="UP000288028">
    <property type="component" value="Unassembled WGS sequence"/>
</dbReference>
<dbReference type="Pfam" id="PF03575">
    <property type="entry name" value="Peptidase_S51"/>
    <property type="match status" value="1"/>
</dbReference>
<proteinExistence type="inferred from homology"/>
<dbReference type="Gene3D" id="3.40.50.880">
    <property type="match status" value="1"/>
</dbReference>
<dbReference type="GeneID" id="95581914"/>
<keyword evidence="6" id="KW-1185">Reference proteome</keyword>
<keyword evidence="3" id="KW-0378">Hydrolase</keyword>
<dbReference type="EMBL" id="NGKB01000020">
    <property type="protein sequence ID" value="RSU10024.1"/>
    <property type="molecule type" value="Genomic_DNA"/>
</dbReference>
<dbReference type="GO" id="GO:0008236">
    <property type="term" value="F:serine-type peptidase activity"/>
    <property type="evidence" value="ECO:0007669"/>
    <property type="project" value="UniProtKB-KW"/>
</dbReference>
<organism evidence="5 6">
    <name type="scientific">Vagococcus carniphilus</name>
    <dbReference type="NCBI Taxonomy" id="218144"/>
    <lineage>
        <taxon>Bacteria</taxon>
        <taxon>Bacillati</taxon>
        <taxon>Bacillota</taxon>
        <taxon>Bacilli</taxon>
        <taxon>Lactobacillales</taxon>
        <taxon>Enterococcaceae</taxon>
        <taxon>Vagococcus</taxon>
    </lineage>
</organism>
<keyword evidence="2" id="KW-0645">Protease</keyword>
<comment type="caution">
    <text evidence="5">The sequence shown here is derived from an EMBL/GenBank/DDBJ whole genome shotgun (WGS) entry which is preliminary data.</text>
</comment>
<evidence type="ECO:0000256" key="1">
    <source>
        <dbReference type="ARBA" id="ARBA00006534"/>
    </source>
</evidence>
<evidence type="ECO:0000256" key="4">
    <source>
        <dbReference type="ARBA" id="ARBA00022825"/>
    </source>
</evidence>
<evidence type="ECO:0000313" key="5">
    <source>
        <dbReference type="EMBL" id="RSU10024.1"/>
    </source>
</evidence>
<reference evidence="5 6" key="1">
    <citation type="submission" date="2017-05" db="EMBL/GenBank/DDBJ databases">
        <title>Vagococcus spp. assemblies.</title>
        <authorList>
            <person name="Gulvik C.A."/>
        </authorList>
    </citation>
    <scope>NUCLEOTIDE SEQUENCE [LARGE SCALE GENOMIC DNA]</scope>
    <source>
        <strain evidence="5 6">SS1714</strain>
    </source>
</reference>
<dbReference type="SUPFAM" id="SSF52317">
    <property type="entry name" value="Class I glutamine amidotransferase-like"/>
    <property type="match status" value="1"/>
</dbReference>
<gene>
    <name evidence="5" type="ORF">CBF28_14085</name>
</gene>
<dbReference type="RefSeq" id="WP_126796327.1">
    <property type="nucleotide sequence ID" value="NZ_CP060720.1"/>
</dbReference>
<dbReference type="InterPro" id="IPR029062">
    <property type="entry name" value="Class_I_gatase-like"/>
</dbReference>
<evidence type="ECO:0000256" key="2">
    <source>
        <dbReference type="ARBA" id="ARBA00022670"/>
    </source>
</evidence>
<name>A0A430AQ17_9ENTE</name>
<accession>A0A430AQ17</accession>
<keyword evidence="4" id="KW-0720">Serine protease</keyword>
<dbReference type="GO" id="GO:0006508">
    <property type="term" value="P:proteolysis"/>
    <property type="evidence" value="ECO:0007669"/>
    <property type="project" value="UniProtKB-KW"/>
</dbReference>
<protein>
    <recommendedName>
        <fullName evidence="7">Cyanophycinase</fullName>
    </recommendedName>
</protein>
<comment type="similarity">
    <text evidence="1">Belongs to the peptidase S51 family.</text>
</comment>
<dbReference type="OrthoDB" id="1645527at2"/>